<dbReference type="PANTHER" id="PTHR21530:SF0">
    <property type="entry name" value="TRAB FAMILY PROTEIN"/>
    <property type="match status" value="1"/>
</dbReference>
<dbReference type="InterPro" id="IPR011042">
    <property type="entry name" value="6-blade_b-propeller_TolB-like"/>
</dbReference>
<sequence length="925" mass="101939">MARGILLLFCTLLFVGSARITAGNPGGFVVSPFRVDVWAADIQKPRGLVIDDAGDVLVVSTGAGIIALWEETSNGRVNRTVIVQNMDLNHGIALSDGWLYASTNSTVWRWRYNSSQRREATGMEMVIRNVNNDNQGLSTEGHQTRTLAIDRGILYVSVGSSSNVDPNSYRARLRSFDLGRIPLGGYDFAEGVVFADGLRNEVGLAFDSRGRLWGVENGADELERSDLGGDIHDDNPAEEMNLFDGTTGTFYGYPYCWTEYNLPSRVGHGRGTQWAWPSFINSTMNDNWCRDVRNNRPPEITMPAHTAPLGITFYNGSNCGNVVTSSTSFSSGDVNNEIQSLFSFDCAYEGDAFVALHGSWNRDTAVGYKVVRIEINDTTGLPTLPANRNVMDVFGRKEPLSQCGDGTPQSCFRPVDLKFTKQGILLVTSDASGEIIRVSQDRSNGTTSPSEPSRSCRTVVLNHYIFALAIIFSFIYNCISMRSFGKCSSIRSPLAGWTEQNELDMAVLSARGCTEFLLASSSSSVVTKFASPLRNRSRSRNWSFRERHCRLSVSIITNGRSTRARAIKKVQHPPVDYDYRGEVMAETLLIVKSEYPELIDLVEEGSLVVVKRPKDYVERRSDGYREPETVFVVGTAHMSSVSAAQVERVVQAVRPENVVVELCRSRAGIMFEDSGTNDLSSSDYGLETQGAQKAKNLLTIGGENFGAAIRRSLRLGGRSALALRLLLGRVSEKLSKSAGVATGVEFRAARRAAEETGAQLVLGDRPIEVTLKRAWEALKWDEKLRLARIFFQAMTSSNLEVSEETLQRLKSDDALSQMFAEMGSTLPSLLQPLIFERDMYLAWSLKRSKAVNGTSRVVGVVASYGIYMRIHSAGDSEKNEPVGCCSELHSVEEVLTSIRPPIPMEEAEVHSDNTLIQPMNTTGQD</sequence>
<evidence type="ECO:0000256" key="1">
    <source>
        <dbReference type="SAM" id="SignalP"/>
    </source>
</evidence>
<keyword evidence="1" id="KW-0732">Signal</keyword>
<dbReference type="Proteomes" id="UP001633002">
    <property type="component" value="Unassembled WGS sequence"/>
</dbReference>
<evidence type="ECO:0000313" key="3">
    <source>
        <dbReference type="EMBL" id="KAL3701329.1"/>
    </source>
</evidence>
<evidence type="ECO:0000313" key="4">
    <source>
        <dbReference type="Proteomes" id="UP001633002"/>
    </source>
</evidence>
<dbReference type="Pfam" id="PF22807">
    <property type="entry name" value="TrAA12"/>
    <property type="match status" value="1"/>
</dbReference>
<reference evidence="3 4" key="1">
    <citation type="submission" date="2024-09" db="EMBL/GenBank/DDBJ databases">
        <title>Chromosome-scale assembly of Riccia sorocarpa.</title>
        <authorList>
            <person name="Paukszto L."/>
        </authorList>
    </citation>
    <scope>NUCLEOTIDE SEQUENCE [LARGE SCALE GENOMIC DNA]</scope>
    <source>
        <strain evidence="3">LP-2024</strain>
        <tissue evidence="3">Aerial parts of the thallus</tissue>
    </source>
</reference>
<comment type="caution">
    <text evidence="3">The sequence shown here is derived from an EMBL/GenBank/DDBJ whole genome shotgun (WGS) entry which is preliminary data.</text>
</comment>
<dbReference type="InterPro" id="IPR002816">
    <property type="entry name" value="TraB/PrgY/GumN_fam"/>
</dbReference>
<dbReference type="Pfam" id="PF01963">
    <property type="entry name" value="TraB_PrgY_gumN"/>
    <property type="match status" value="1"/>
</dbReference>
<name>A0ABD3IIG7_9MARC</name>
<feature type="chain" id="PRO_5044873044" description="Pyrroloquinoline quinone-dependent pyranose dehydrogenase beta-propeller domain-containing protein" evidence="1">
    <location>
        <begin position="23"/>
        <end position="925"/>
    </location>
</feature>
<evidence type="ECO:0000259" key="2">
    <source>
        <dbReference type="Pfam" id="PF22807"/>
    </source>
</evidence>
<dbReference type="PANTHER" id="PTHR21530">
    <property type="entry name" value="PHEROMONE SHUTDOWN PROTEIN"/>
    <property type="match status" value="1"/>
</dbReference>
<proteinExistence type="predicted"/>
<dbReference type="InterPro" id="IPR011041">
    <property type="entry name" value="Quinoprot_gluc/sorb_DH_b-prop"/>
</dbReference>
<dbReference type="AlphaFoldDB" id="A0ABD3IIG7"/>
<feature type="signal peptide" evidence="1">
    <location>
        <begin position="1"/>
        <end position="22"/>
    </location>
</feature>
<dbReference type="InterPro" id="IPR054539">
    <property type="entry name" value="Beta-prop_PDH"/>
</dbReference>
<accession>A0ABD3IIG7</accession>
<dbReference type="CDD" id="cd14726">
    <property type="entry name" value="TraB_PrgY-like"/>
    <property type="match status" value="1"/>
</dbReference>
<dbReference type="InterPro" id="IPR046345">
    <property type="entry name" value="TraB_PrgY-like"/>
</dbReference>
<dbReference type="Gene3D" id="2.120.10.30">
    <property type="entry name" value="TolB, C-terminal domain"/>
    <property type="match status" value="1"/>
</dbReference>
<dbReference type="EMBL" id="JBJQOH010000001">
    <property type="protein sequence ID" value="KAL3701329.1"/>
    <property type="molecule type" value="Genomic_DNA"/>
</dbReference>
<organism evidence="3 4">
    <name type="scientific">Riccia sorocarpa</name>
    <dbReference type="NCBI Taxonomy" id="122646"/>
    <lineage>
        <taxon>Eukaryota</taxon>
        <taxon>Viridiplantae</taxon>
        <taxon>Streptophyta</taxon>
        <taxon>Embryophyta</taxon>
        <taxon>Marchantiophyta</taxon>
        <taxon>Marchantiopsida</taxon>
        <taxon>Marchantiidae</taxon>
        <taxon>Marchantiales</taxon>
        <taxon>Ricciaceae</taxon>
        <taxon>Riccia</taxon>
    </lineage>
</organism>
<protein>
    <recommendedName>
        <fullName evidence="2">Pyrroloquinoline quinone-dependent pyranose dehydrogenase beta-propeller domain-containing protein</fullName>
    </recommendedName>
</protein>
<feature type="domain" description="Pyrroloquinoline quinone-dependent pyranose dehydrogenase beta-propeller" evidence="2">
    <location>
        <begin position="32"/>
        <end position="439"/>
    </location>
</feature>
<dbReference type="SUPFAM" id="SSF50952">
    <property type="entry name" value="Soluble quinoprotein glucose dehydrogenase"/>
    <property type="match status" value="1"/>
</dbReference>
<keyword evidence="4" id="KW-1185">Reference proteome</keyword>
<gene>
    <name evidence="3" type="ORF">R1sor_019351</name>
</gene>